<comment type="function">
    <text evidence="3">Together with the chaperonin GroEL, plays an essential role in assisting protein folding. The GroEL-GroES system forms a nano-cage that allows encapsulation of the non-native substrate proteins and provides a physical environment optimized to promote and accelerate protein folding. GroES binds to the apical surface of the GroEL ring, thereby capping the opening of the GroEL channel.</text>
</comment>
<comment type="similarity">
    <text evidence="1 3">Belongs to the GroES chaperonin family.</text>
</comment>
<dbReference type="AlphaFoldDB" id="A0A1H1A1Q8"/>
<dbReference type="InterPro" id="IPR011032">
    <property type="entry name" value="GroES-like_sf"/>
</dbReference>
<dbReference type="InterPro" id="IPR037124">
    <property type="entry name" value="Chaperonin_GroES_sf"/>
</dbReference>
<proteinExistence type="inferred from homology"/>
<evidence type="ECO:0000256" key="3">
    <source>
        <dbReference type="RuleBase" id="RU000535"/>
    </source>
</evidence>
<dbReference type="CDD" id="cd00320">
    <property type="entry name" value="cpn10"/>
    <property type="match status" value="1"/>
</dbReference>
<keyword evidence="2 3" id="KW-0143">Chaperone</keyword>
<keyword evidence="5" id="KW-1185">Reference proteome</keyword>
<dbReference type="InterPro" id="IPR020818">
    <property type="entry name" value="Chaperonin_GroES"/>
</dbReference>
<gene>
    <name evidence="4" type="ORF">SAMN04489742_0697</name>
</gene>
<dbReference type="GO" id="GO:0051087">
    <property type="term" value="F:protein-folding chaperone binding"/>
    <property type="evidence" value="ECO:0007669"/>
    <property type="project" value="TreeGrafter"/>
</dbReference>
<dbReference type="PRINTS" id="PR00297">
    <property type="entry name" value="CHAPERONIN10"/>
</dbReference>
<sequence length="118" mass="12909">MTTRPDSSSSRTPATKLPLRMLHDRILVALDKDSSERRSSSGIVIPATAAMGKRLAWAAVVAAGPHVRQVSVGDKVLFDPEDRAEVEVNATDYVLLRERDIHAVAEPEEQDKSTGLYL</sequence>
<dbReference type="GO" id="GO:0051082">
    <property type="term" value="F:unfolded protein binding"/>
    <property type="evidence" value="ECO:0007669"/>
    <property type="project" value="TreeGrafter"/>
</dbReference>
<dbReference type="Gene3D" id="2.30.33.40">
    <property type="entry name" value="GroES chaperonin"/>
    <property type="match status" value="1"/>
</dbReference>
<dbReference type="EMBL" id="FNKH01000002">
    <property type="protein sequence ID" value="SDQ33589.1"/>
    <property type="molecule type" value="Genomic_DNA"/>
</dbReference>
<dbReference type="GO" id="GO:0044183">
    <property type="term" value="F:protein folding chaperone"/>
    <property type="evidence" value="ECO:0007669"/>
    <property type="project" value="InterPro"/>
</dbReference>
<dbReference type="GO" id="GO:0046872">
    <property type="term" value="F:metal ion binding"/>
    <property type="evidence" value="ECO:0007669"/>
    <property type="project" value="TreeGrafter"/>
</dbReference>
<dbReference type="Proteomes" id="UP000181917">
    <property type="component" value="Unassembled WGS sequence"/>
</dbReference>
<dbReference type="STRING" id="37928.SAMN04489742_0697"/>
<reference evidence="4 5" key="1">
    <citation type="submission" date="2016-10" db="EMBL/GenBank/DDBJ databases">
        <authorList>
            <person name="de Groot N.N."/>
        </authorList>
    </citation>
    <scope>NUCLEOTIDE SEQUENCE [LARGE SCALE GENOMIC DNA]</scope>
    <source>
        <strain evidence="4 5">DSM 20117</strain>
    </source>
</reference>
<comment type="subunit">
    <text evidence="3">Heptamer of 7 subunits arranged in a ring.</text>
</comment>
<organism evidence="4 5">
    <name type="scientific">Crystallibacter crystallopoietes</name>
    <dbReference type="NCBI Taxonomy" id="37928"/>
    <lineage>
        <taxon>Bacteria</taxon>
        <taxon>Bacillati</taxon>
        <taxon>Actinomycetota</taxon>
        <taxon>Actinomycetes</taxon>
        <taxon>Micrococcales</taxon>
        <taxon>Micrococcaceae</taxon>
        <taxon>Crystallibacter</taxon>
    </lineage>
</organism>
<name>A0A1H1A1Q8_9MICC</name>
<protein>
    <recommendedName>
        <fullName evidence="3">10 kDa chaperonin</fullName>
    </recommendedName>
</protein>
<evidence type="ECO:0000313" key="5">
    <source>
        <dbReference type="Proteomes" id="UP000181917"/>
    </source>
</evidence>
<evidence type="ECO:0000256" key="2">
    <source>
        <dbReference type="ARBA" id="ARBA00023186"/>
    </source>
</evidence>
<dbReference type="SUPFAM" id="SSF50129">
    <property type="entry name" value="GroES-like"/>
    <property type="match status" value="1"/>
</dbReference>
<dbReference type="Pfam" id="PF00166">
    <property type="entry name" value="Cpn10"/>
    <property type="match status" value="1"/>
</dbReference>
<dbReference type="PANTHER" id="PTHR10772">
    <property type="entry name" value="10 KDA HEAT SHOCK PROTEIN"/>
    <property type="match status" value="1"/>
</dbReference>
<accession>A0A1H1A1Q8</accession>
<dbReference type="GO" id="GO:0005524">
    <property type="term" value="F:ATP binding"/>
    <property type="evidence" value="ECO:0007669"/>
    <property type="project" value="InterPro"/>
</dbReference>
<evidence type="ECO:0000313" key="4">
    <source>
        <dbReference type="EMBL" id="SDQ33589.1"/>
    </source>
</evidence>
<dbReference type="SMART" id="SM00883">
    <property type="entry name" value="Cpn10"/>
    <property type="match status" value="1"/>
</dbReference>
<evidence type="ECO:0000256" key="1">
    <source>
        <dbReference type="ARBA" id="ARBA00006975"/>
    </source>
</evidence>
<dbReference type="PANTHER" id="PTHR10772:SF58">
    <property type="entry name" value="CO-CHAPERONIN GROES"/>
    <property type="match status" value="1"/>
</dbReference>